<dbReference type="RefSeq" id="WP_005600547.1">
    <property type="nucleotide sequence ID" value="NZ_GG663519.1"/>
</dbReference>
<feature type="transmembrane region" description="Helical" evidence="6">
    <location>
        <begin position="100"/>
        <end position="123"/>
    </location>
</feature>
<dbReference type="eggNOG" id="COG4177">
    <property type="taxonomic scope" value="Bacteria"/>
</dbReference>
<dbReference type="InterPro" id="IPR001851">
    <property type="entry name" value="ABC_transp_permease"/>
</dbReference>
<dbReference type="GO" id="GO:0015658">
    <property type="term" value="F:branched-chain amino acid transmembrane transporter activity"/>
    <property type="evidence" value="ECO:0007669"/>
    <property type="project" value="InterPro"/>
</dbReference>
<dbReference type="Pfam" id="PF02653">
    <property type="entry name" value="BPD_transp_2"/>
    <property type="match status" value="1"/>
</dbReference>
<evidence type="ECO:0000256" key="6">
    <source>
        <dbReference type="SAM" id="Phobius"/>
    </source>
</evidence>
<feature type="transmembrane region" description="Helical" evidence="6">
    <location>
        <begin position="242"/>
        <end position="259"/>
    </location>
</feature>
<dbReference type="AlphaFoldDB" id="D4RWJ3"/>
<dbReference type="STRING" id="45851.BHV86_05930"/>
<comment type="caution">
    <text evidence="7">The sequence shown here is derived from an EMBL/GenBank/DDBJ whole genome shotgun (WGS) entry which is preliminary data.</text>
</comment>
<keyword evidence="5 6" id="KW-0472">Membrane</keyword>
<feature type="transmembrane region" description="Helical" evidence="6">
    <location>
        <begin position="316"/>
        <end position="333"/>
    </location>
</feature>
<protein>
    <submittedName>
        <fullName evidence="7">Branched-chain amino acid ABC transporter, permease protein</fullName>
    </submittedName>
</protein>
<dbReference type="InterPro" id="IPR043428">
    <property type="entry name" value="LivM-like"/>
</dbReference>
<keyword evidence="8" id="KW-1185">Reference proteome</keyword>
<evidence type="ECO:0000313" key="8">
    <source>
        <dbReference type="Proteomes" id="UP000006238"/>
    </source>
</evidence>
<evidence type="ECO:0000256" key="1">
    <source>
        <dbReference type="ARBA" id="ARBA00004651"/>
    </source>
</evidence>
<feature type="transmembrane region" description="Helical" evidence="6">
    <location>
        <begin position="130"/>
        <end position="152"/>
    </location>
</feature>
<feature type="transmembrane region" description="Helical" evidence="6">
    <location>
        <begin position="279"/>
        <end position="304"/>
    </location>
</feature>
<name>D4RWJ3_9FIRM</name>
<evidence type="ECO:0000256" key="4">
    <source>
        <dbReference type="ARBA" id="ARBA00022989"/>
    </source>
</evidence>
<evidence type="ECO:0000256" key="3">
    <source>
        <dbReference type="ARBA" id="ARBA00022692"/>
    </source>
</evidence>
<dbReference type="PANTHER" id="PTHR30482:SF10">
    <property type="entry name" value="HIGH-AFFINITY BRANCHED-CHAIN AMINO ACID TRANSPORT PROTEIN BRAE"/>
    <property type="match status" value="1"/>
</dbReference>
<feature type="transmembrane region" description="Helical" evidence="6">
    <location>
        <begin position="73"/>
        <end position="94"/>
    </location>
</feature>
<proteinExistence type="predicted"/>
<dbReference type="CDD" id="cd06581">
    <property type="entry name" value="TM_PBP1_LivM_like"/>
    <property type="match status" value="1"/>
</dbReference>
<keyword evidence="2" id="KW-1003">Cell membrane</keyword>
<keyword evidence="3 6" id="KW-0812">Transmembrane</keyword>
<accession>D4RWJ3</accession>
<dbReference type="EMBL" id="ABWN01000017">
    <property type="protein sequence ID" value="EFF69517.1"/>
    <property type="molecule type" value="Genomic_DNA"/>
</dbReference>
<organism evidence="7 8">
    <name type="scientific">Eshraghiella crossota DSM 2876</name>
    <dbReference type="NCBI Taxonomy" id="511680"/>
    <lineage>
        <taxon>Bacteria</taxon>
        <taxon>Bacillati</taxon>
        <taxon>Bacillota</taxon>
        <taxon>Clostridia</taxon>
        <taxon>Lachnospirales</taxon>
        <taxon>Lachnospiraceae</taxon>
        <taxon>Eshraghiella</taxon>
    </lineage>
</organism>
<evidence type="ECO:0000256" key="5">
    <source>
        <dbReference type="ARBA" id="ARBA00023136"/>
    </source>
</evidence>
<evidence type="ECO:0000313" key="7">
    <source>
        <dbReference type="EMBL" id="EFF69517.1"/>
    </source>
</evidence>
<dbReference type="Proteomes" id="UP000006238">
    <property type="component" value="Unassembled WGS sequence"/>
</dbReference>
<feature type="transmembrane region" description="Helical" evidence="6">
    <location>
        <begin position="9"/>
        <end position="27"/>
    </location>
</feature>
<reference evidence="7 8" key="1">
    <citation type="submission" date="2010-02" db="EMBL/GenBank/DDBJ databases">
        <authorList>
            <person name="Weinstock G."/>
            <person name="Sodergren E."/>
            <person name="Clifton S."/>
            <person name="Fulton L."/>
            <person name="Fulton B."/>
            <person name="Courtney L."/>
            <person name="Fronick C."/>
            <person name="Harrison M."/>
            <person name="Strong C."/>
            <person name="Farmer C."/>
            <person name="Delahaunty K."/>
            <person name="Markovic C."/>
            <person name="Hall O."/>
            <person name="Minx P."/>
            <person name="Tomlinson C."/>
            <person name="Mitreva M."/>
            <person name="Nelson J."/>
            <person name="Hou S."/>
            <person name="Wollam A."/>
            <person name="Pepin K.H."/>
            <person name="Johnson M."/>
            <person name="Bhonagiri V."/>
            <person name="Zhang X."/>
            <person name="Suruliraj S."/>
            <person name="Warren W."/>
            <person name="Chinwalla A."/>
            <person name="Mardis E.R."/>
            <person name="Wilson R.K."/>
        </authorList>
    </citation>
    <scope>NUCLEOTIDE SEQUENCE [LARGE SCALE GENOMIC DNA]</scope>
    <source>
        <strain evidence="7 8">DSM 2876</strain>
    </source>
</reference>
<gene>
    <name evidence="7" type="ORF">BUTYVIB_00029</name>
</gene>
<dbReference type="PANTHER" id="PTHR30482">
    <property type="entry name" value="HIGH-AFFINITY BRANCHED-CHAIN AMINO ACID TRANSPORT SYSTEM PERMEASE"/>
    <property type="match status" value="1"/>
</dbReference>
<comment type="subcellular location">
    <subcellularLocation>
        <location evidence="1">Cell membrane</location>
        <topology evidence="1">Multi-pass membrane protein</topology>
    </subcellularLocation>
</comment>
<dbReference type="GO" id="GO:0005886">
    <property type="term" value="C:plasma membrane"/>
    <property type="evidence" value="ECO:0007669"/>
    <property type="project" value="UniProtKB-SubCell"/>
</dbReference>
<feature type="transmembrane region" description="Helical" evidence="6">
    <location>
        <begin position="39"/>
        <end position="61"/>
    </location>
</feature>
<evidence type="ECO:0000256" key="2">
    <source>
        <dbReference type="ARBA" id="ARBA00022475"/>
    </source>
</evidence>
<dbReference type="HOGENOM" id="CLU_031365_1_2_9"/>
<dbReference type="GeneID" id="98918397"/>
<sequence length="361" mass="39076">MKKLKLKKTTLTTVITIIAIVIAYFVMNTLNNSGVLSNVMSGLLVRICVWSIMAVSLNLVVGILGELSLGHAGFMYVGAFTGSLFTQITADMISNDLLRFVIGILIGAVTAAIFGILIGSAVLRLQGDYLAIVTLAFGEIIKGILGTVIVAFDSKGFHFSLNNTTDLIGKGVKSEDIIVKGSQGILKIQRSSTFLIGIILLIITVLIVMNLSDSRSGRAIKAVRDNRIATETVGINISKFRLLAFTISAALAGVAGVLYSHNLGMLQPSKFDFNTSINVLVMVVLGGMGNIPGSIVAAIVLTILPEKMRFLNDYRMIIYAVVLIVLMIFTWNPKCIELRKEISAKFKSFFSKKKPVEEEVH</sequence>
<keyword evidence="4 6" id="KW-1133">Transmembrane helix</keyword>
<feature type="transmembrane region" description="Helical" evidence="6">
    <location>
        <begin position="192"/>
        <end position="211"/>
    </location>
</feature>